<proteinExistence type="inferred from homology"/>
<dbReference type="WBParaSite" id="EEL_0001051801-mRNA-1">
    <property type="protein sequence ID" value="EEL_0001051801-mRNA-1"/>
    <property type="gene ID" value="EEL_0001051801"/>
</dbReference>
<evidence type="ECO:0000256" key="2">
    <source>
        <dbReference type="ARBA" id="ARBA00022448"/>
    </source>
</evidence>
<dbReference type="GO" id="GO:0006623">
    <property type="term" value="P:protein targeting to vacuole"/>
    <property type="evidence" value="ECO:0007669"/>
    <property type="project" value="TreeGrafter"/>
</dbReference>
<dbReference type="InterPro" id="IPR026847">
    <property type="entry name" value="VPS13"/>
</dbReference>
<sequence>LNLIVVPNKGVIYSEEKAKKHRKEEKDKALARLEENRKRRRKPPDLTSDTFAEKFAATVIKNLQVTIRNIHIRYEDKYSHRSRPFVVGATLEGIDFKTTDENWNETIHKEVVKVVYKVVSLKNLAIYWNSNSKLISDLTDNAAILQAMNNAIVVGNRKPSGYKYMLEPINMQAKLALNQKPETDNSNWKIPKIKLILDIDTLAVAVGKFQYQDLLLLLEAQERFRTAAQYLKYRPHLNDYKGHYRKWWHFAYNAIIEEVVKRRRNNWNWKRMKRHRELVRAYKDSWLKKQTEKNLSSRDQDIIEETEEHLDVFNLNIARQQADMEIDRRGLKRLEDQPQGWINWAKSWWNGDGAKKGERSVALSSGDIMTKFEEALTAEEKAKLFDAIDYQENTPPTDYPKHFVENIVIANLNLLMIVVEGALTLKFSIITTRIEHRASAQAVNFQSGIKKVAMDGCGQQVLLVQDNSIDWLTVFVETNPLDCDKAGYDQYIKVTLAPTIMKYHAPAINTAIEALRPPESVRLNQLTAAAMARYEDVKARSLTGLAHVVDTRTKLVLDIRIAPLTIVISENGIFDEEKRNLIADLGLLTITTIDDDSFMETSIRGNEVRFVFISYNKIIILAWIKVMGELPDIIITISDERLLELVKLILSIPTPAPEKEISAVSTAFPPVEKARIKDLATMHAIMEASEISEAGEHVKVKKDLENQEEKKTDMQQIQLEVQIVIGTPDTVFLSVQIRSLGCGLQMRTFDMVAVAYLGDLTIEQPQYQSLISGRNTLFVIDNTHDTDQNLLQFKYVQANKESPFFATEYNSTEQAIDISFKAMIISLHQDAMISLKKYFETLQAKIAELHNQGKPAQDQGDEAADAVSDMHEKKILVSRSSSQQSLARPSVSESLKLSHARRERELAQTRNDFIVKMRVNAVFDALSVYVGSTKCLDTALNINVVKVAIAMRVRTMEMEGGVKTIAMEDRTGTTIHKHLLALCEEDKEMLSFTFKQYNRTDAEKKHMQPSDLDFFIKGHFARIRFVLLFLWLERMKVSYMSYLNEVV</sequence>
<comment type="similarity">
    <text evidence="1">Belongs to the VPS13 family.</text>
</comment>
<dbReference type="InterPro" id="IPR026854">
    <property type="entry name" value="VPS13_N"/>
</dbReference>
<feature type="compositionally biased region" description="Polar residues" evidence="4">
    <location>
        <begin position="878"/>
        <end position="895"/>
    </location>
</feature>
<evidence type="ECO:0000256" key="4">
    <source>
        <dbReference type="SAM" id="MobiDB-lite"/>
    </source>
</evidence>
<dbReference type="AlphaFoldDB" id="A0A0R3S6U6"/>
<accession>A0A0R3S6U6</accession>
<dbReference type="STRING" id="1147741.A0A0R3S6U6"/>
<evidence type="ECO:0000256" key="3">
    <source>
        <dbReference type="SAM" id="Coils"/>
    </source>
</evidence>
<feature type="domain" description="Chorein N-terminal" evidence="5">
    <location>
        <begin position="2"/>
        <end position="592"/>
    </location>
</feature>
<dbReference type="GO" id="GO:0045053">
    <property type="term" value="P:protein retention in Golgi apparatus"/>
    <property type="evidence" value="ECO:0007669"/>
    <property type="project" value="TreeGrafter"/>
</dbReference>
<keyword evidence="6" id="KW-1185">Reference proteome</keyword>
<dbReference type="Pfam" id="PF12624">
    <property type="entry name" value="VPS13_N"/>
    <property type="match status" value="1"/>
</dbReference>
<keyword evidence="3" id="KW-0175">Coiled coil</keyword>
<evidence type="ECO:0000256" key="1">
    <source>
        <dbReference type="ARBA" id="ARBA00006545"/>
    </source>
</evidence>
<feature type="coiled-coil region" evidence="3">
    <location>
        <begin position="303"/>
        <end position="337"/>
    </location>
</feature>
<evidence type="ECO:0000313" key="7">
    <source>
        <dbReference type="WBParaSite" id="EEL_0001051801-mRNA-1"/>
    </source>
</evidence>
<keyword evidence="2" id="KW-0813">Transport</keyword>
<dbReference type="Proteomes" id="UP000050640">
    <property type="component" value="Unplaced"/>
</dbReference>
<organism evidence="6 7">
    <name type="scientific">Elaeophora elaphi</name>
    <dbReference type="NCBI Taxonomy" id="1147741"/>
    <lineage>
        <taxon>Eukaryota</taxon>
        <taxon>Metazoa</taxon>
        <taxon>Ecdysozoa</taxon>
        <taxon>Nematoda</taxon>
        <taxon>Chromadorea</taxon>
        <taxon>Rhabditida</taxon>
        <taxon>Spirurina</taxon>
        <taxon>Spiruromorpha</taxon>
        <taxon>Filarioidea</taxon>
        <taxon>Onchocercidae</taxon>
        <taxon>Elaeophora</taxon>
    </lineage>
</organism>
<name>A0A0R3S6U6_9BILA</name>
<feature type="region of interest" description="Disordered" evidence="4">
    <location>
        <begin position="878"/>
        <end position="899"/>
    </location>
</feature>
<dbReference type="PANTHER" id="PTHR16166">
    <property type="entry name" value="VACUOLAR PROTEIN SORTING-ASSOCIATED PROTEIN VPS13"/>
    <property type="match status" value="1"/>
</dbReference>
<protein>
    <submittedName>
        <fullName evidence="7">Vacuolar protein sorting-associated protein 13C</fullName>
    </submittedName>
</protein>
<dbReference type="PANTHER" id="PTHR16166:SF93">
    <property type="entry name" value="INTERMEMBRANE LIPID TRANSFER PROTEIN VPS13"/>
    <property type="match status" value="1"/>
</dbReference>
<evidence type="ECO:0000313" key="6">
    <source>
        <dbReference type="Proteomes" id="UP000050640"/>
    </source>
</evidence>
<reference evidence="7" key="1">
    <citation type="submission" date="2017-02" db="UniProtKB">
        <authorList>
            <consortium name="WormBaseParasite"/>
        </authorList>
    </citation>
    <scope>IDENTIFICATION</scope>
</reference>
<evidence type="ECO:0000259" key="5">
    <source>
        <dbReference type="Pfam" id="PF12624"/>
    </source>
</evidence>